<sequence length="242" mass="25307">MNRSLTRIGIEAAPGRARLDLRSGVLAVRRVRSTDRGAVVALVATSAVLVADDDIVIDVHVGAGAWLEIVETAGTVAYNAFGTPSRWSARISVADGGRLTWLGEPFVVSDGANVDRVTTVDLASTGSAVLRETVVLGRVGERGGAVDVRTTVRQGGAPLLVERLDLNDPAERSHPGLLGPHRVVDTVSALGWRPPPTPELVAGQRFDLHAAGALARSLDATTHTSPLAPVARRWAQSMADGG</sequence>
<dbReference type="InterPro" id="IPR002669">
    <property type="entry name" value="UreD"/>
</dbReference>
<dbReference type="AlphaFoldDB" id="A0A4U6QA35"/>
<dbReference type="GO" id="GO:0016151">
    <property type="term" value="F:nickel cation binding"/>
    <property type="evidence" value="ECO:0007669"/>
    <property type="project" value="InterPro"/>
</dbReference>
<proteinExistence type="predicted"/>
<gene>
    <name evidence="2" type="ORF">FDO65_18170</name>
</gene>
<reference evidence="2 3" key="1">
    <citation type="submission" date="2019-05" db="EMBL/GenBank/DDBJ databases">
        <title>Nakamurella sp. N5BH11, whole genome shotgun sequence.</title>
        <authorList>
            <person name="Tuo L."/>
        </authorList>
    </citation>
    <scope>NUCLEOTIDE SEQUENCE [LARGE SCALE GENOMIC DNA]</scope>
    <source>
        <strain evidence="2 3">N5BH11</strain>
    </source>
</reference>
<dbReference type="Proteomes" id="UP000306985">
    <property type="component" value="Unassembled WGS sequence"/>
</dbReference>
<evidence type="ECO:0000313" key="2">
    <source>
        <dbReference type="EMBL" id="TKV56780.1"/>
    </source>
</evidence>
<evidence type="ECO:0000313" key="3">
    <source>
        <dbReference type="Proteomes" id="UP000306985"/>
    </source>
</evidence>
<dbReference type="EMBL" id="SZZH01000006">
    <property type="protein sequence ID" value="TKV56780.1"/>
    <property type="molecule type" value="Genomic_DNA"/>
</dbReference>
<organism evidence="2 3">
    <name type="scientific">Nakamurella flava</name>
    <dbReference type="NCBI Taxonomy" id="2576308"/>
    <lineage>
        <taxon>Bacteria</taxon>
        <taxon>Bacillati</taxon>
        <taxon>Actinomycetota</taxon>
        <taxon>Actinomycetes</taxon>
        <taxon>Nakamurellales</taxon>
        <taxon>Nakamurellaceae</taxon>
        <taxon>Nakamurella</taxon>
    </lineage>
</organism>
<keyword evidence="1" id="KW-0143">Chaperone</keyword>
<evidence type="ECO:0000256" key="1">
    <source>
        <dbReference type="ARBA" id="ARBA00023186"/>
    </source>
</evidence>
<protein>
    <submittedName>
        <fullName evidence="2">Urease accessory protein UreD</fullName>
    </submittedName>
</protein>
<dbReference type="OrthoDB" id="8677206at2"/>
<accession>A0A4U6QA35</accession>
<dbReference type="Pfam" id="PF01774">
    <property type="entry name" value="UreD"/>
    <property type="match status" value="1"/>
</dbReference>
<comment type="caution">
    <text evidence="2">The sequence shown here is derived from an EMBL/GenBank/DDBJ whole genome shotgun (WGS) entry which is preliminary data.</text>
</comment>
<keyword evidence="3" id="KW-1185">Reference proteome</keyword>
<name>A0A4U6QA35_9ACTN</name>